<gene>
    <name evidence="1" type="ORF">BL253_26855</name>
</gene>
<dbReference type="InterPro" id="IPR052736">
    <property type="entry name" value="Stf3_sulfotransferase"/>
</dbReference>
<comment type="caution">
    <text evidence="1">The sequence shown here is derived from an EMBL/GenBank/DDBJ whole genome shotgun (WGS) entry which is preliminary data.</text>
</comment>
<keyword evidence="1" id="KW-0808">Transferase</keyword>
<dbReference type="EMBL" id="MOMC01000058">
    <property type="protein sequence ID" value="ONH25635.1"/>
    <property type="molecule type" value="Genomic_DNA"/>
</dbReference>
<dbReference type="InterPro" id="IPR027417">
    <property type="entry name" value="P-loop_NTPase"/>
</dbReference>
<dbReference type="SUPFAM" id="SSF52540">
    <property type="entry name" value="P-loop containing nucleoside triphosphate hydrolases"/>
    <property type="match status" value="1"/>
</dbReference>
<proteinExistence type="predicted"/>
<accession>A0A1V2I6F5</accession>
<dbReference type="AlphaFoldDB" id="A0A1V2I6F5"/>
<evidence type="ECO:0000313" key="2">
    <source>
        <dbReference type="Proteomes" id="UP000188929"/>
    </source>
</evidence>
<protein>
    <submittedName>
        <fullName evidence="1">Sulfotransferase</fullName>
    </submittedName>
</protein>
<keyword evidence="2" id="KW-1185">Reference proteome</keyword>
<evidence type="ECO:0000313" key="1">
    <source>
        <dbReference type="EMBL" id="ONH25635.1"/>
    </source>
</evidence>
<dbReference type="OrthoDB" id="9777890at2"/>
<dbReference type="RefSeq" id="WP_076820167.1">
    <property type="nucleotide sequence ID" value="NZ_MOMC01000058.1"/>
</dbReference>
<dbReference type="Gene3D" id="3.40.50.300">
    <property type="entry name" value="P-loop containing nucleotide triphosphate hydrolases"/>
    <property type="match status" value="1"/>
</dbReference>
<dbReference type="STRING" id="1834516.BL253_26855"/>
<sequence>MGRYPCAEELLAAAAEQAGLSDFGPGDFREGLTVLLDSLGRDGDLSPDADAAVLADFRRRLVNRLEVEAWYGDHPEVDDVPVRGPVDINGLPRTGTTALADMMSLDPRFRCLRGWEQTRPVPPPTGGDEANDPRRAEFVAMQERRSAEHRAKHTVEVDATMEDTELLGMAFHGQQMTLPVRGYWDWWRQADLTETYRYHRRVVKLLGSRRPPDLWLFKAPHHKFHLDALAAAYPDMRFVMTHRDPAKVVPSYTSLVSSILPPADGERDLRALGREISEHLREGMEHAIRARSLVGEDRFLDVHHRDLVADPKGTIRRIYAWLGLDLTPDVEQAILGWQQANRMGAAGTHRYTAEQFGLSAAQIRSDYDFYIRHFDVALEG</sequence>
<organism evidence="1 2">
    <name type="scientific">Pseudofrankia asymbiotica</name>
    <dbReference type="NCBI Taxonomy" id="1834516"/>
    <lineage>
        <taxon>Bacteria</taxon>
        <taxon>Bacillati</taxon>
        <taxon>Actinomycetota</taxon>
        <taxon>Actinomycetes</taxon>
        <taxon>Frankiales</taxon>
        <taxon>Frankiaceae</taxon>
        <taxon>Pseudofrankia</taxon>
    </lineage>
</organism>
<dbReference type="PANTHER" id="PTHR36451">
    <property type="entry name" value="PAPS-DEPENDENT SULFOTRANSFERASE STF3"/>
    <property type="match status" value="1"/>
</dbReference>
<reference evidence="2" key="1">
    <citation type="submission" date="2016-10" db="EMBL/GenBank/DDBJ databases">
        <title>Frankia sp. NRRL B-16386 Genome sequencing.</title>
        <authorList>
            <person name="Ghodhbane-Gtari F."/>
            <person name="Swanson E."/>
            <person name="Gueddou A."/>
            <person name="Hezbri K."/>
            <person name="Ktari K."/>
            <person name="Nouioui I."/>
            <person name="Morris K."/>
            <person name="Simpson S."/>
            <person name="Abebe-Akele F."/>
            <person name="Thomas K."/>
            <person name="Gtari M."/>
            <person name="Tisa L.S."/>
        </authorList>
    </citation>
    <scope>NUCLEOTIDE SEQUENCE [LARGE SCALE GENOMIC DNA]</scope>
    <source>
        <strain evidence="2">NRRL B-16386</strain>
    </source>
</reference>
<dbReference type="PANTHER" id="PTHR36451:SF1">
    <property type="entry name" value="OMEGA-HYDROXY-BETA-DIHYDROMENAQUINONE-9 SULFOTRANSFERASE STF3"/>
    <property type="match status" value="1"/>
</dbReference>
<dbReference type="GO" id="GO:0016740">
    <property type="term" value="F:transferase activity"/>
    <property type="evidence" value="ECO:0007669"/>
    <property type="project" value="UniProtKB-KW"/>
</dbReference>
<name>A0A1V2I6F5_9ACTN</name>
<dbReference type="Proteomes" id="UP000188929">
    <property type="component" value="Unassembled WGS sequence"/>
</dbReference>
<dbReference type="Pfam" id="PF13469">
    <property type="entry name" value="Sulfotransfer_3"/>
    <property type="match status" value="1"/>
</dbReference>